<dbReference type="Gene3D" id="3.30.40.10">
    <property type="entry name" value="Zinc/RING finger domain, C3HC4 (zinc finger)"/>
    <property type="match status" value="1"/>
</dbReference>
<gene>
    <name evidence="12" type="ORF">IFM89_007103</name>
</gene>
<comment type="function">
    <text evidence="2">Might act as an E3 ubiquitin-protein ligase, or as part of E3 complex, which accepts ubiquitin from specific E2 ubiquitin-conjugating enzymes and then transfers it to substrates.</text>
</comment>
<dbReference type="EMBL" id="JADFTS010000008">
    <property type="protein sequence ID" value="KAF9591773.1"/>
    <property type="molecule type" value="Genomic_DNA"/>
</dbReference>
<dbReference type="SUPFAM" id="SSF57850">
    <property type="entry name" value="RING/U-box"/>
    <property type="match status" value="1"/>
</dbReference>
<organism evidence="12 13">
    <name type="scientific">Coptis chinensis</name>
    <dbReference type="NCBI Taxonomy" id="261450"/>
    <lineage>
        <taxon>Eukaryota</taxon>
        <taxon>Viridiplantae</taxon>
        <taxon>Streptophyta</taxon>
        <taxon>Embryophyta</taxon>
        <taxon>Tracheophyta</taxon>
        <taxon>Spermatophyta</taxon>
        <taxon>Magnoliopsida</taxon>
        <taxon>Ranunculales</taxon>
        <taxon>Ranunculaceae</taxon>
        <taxon>Coptidoideae</taxon>
        <taxon>Coptis</taxon>
    </lineage>
</organism>
<evidence type="ECO:0000256" key="1">
    <source>
        <dbReference type="ARBA" id="ARBA00001798"/>
    </source>
</evidence>
<evidence type="ECO:0000313" key="13">
    <source>
        <dbReference type="Proteomes" id="UP000631114"/>
    </source>
</evidence>
<accession>A0A835LDR6</accession>
<evidence type="ECO:0000256" key="8">
    <source>
        <dbReference type="ARBA" id="ARBA00022771"/>
    </source>
</evidence>
<evidence type="ECO:0000256" key="10">
    <source>
        <dbReference type="ARBA" id="ARBA00022833"/>
    </source>
</evidence>
<dbReference type="PROSITE" id="PS51873">
    <property type="entry name" value="TRIAD"/>
    <property type="match status" value="1"/>
</dbReference>
<sequence>MQAAACGHPFRKKCWKGYVGTTINDGPGCLVLRCPDPSCHAAVGHDMINSLVSNESKEKYSRYLLRTFVESNHKIKCCPALGYENAIDFEVGSESYNVCAEDAHSDQVDLEE</sequence>
<dbReference type="GO" id="GO:0061630">
    <property type="term" value="F:ubiquitin protein ligase activity"/>
    <property type="evidence" value="ECO:0007669"/>
    <property type="project" value="UniProtKB-EC"/>
</dbReference>
<dbReference type="GO" id="GO:0008270">
    <property type="term" value="F:zinc ion binding"/>
    <property type="evidence" value="ECO:0007669"/>
    <property type="project" value="UniProtKB-KW"/>
</dbReference>
<keyword evidence="7" id="KW-0677">Repeat</keyword>
<keyword evidence="9" id="KW-0833">Ubl conjugation pathway</keyword>
<keyword evidence="10" id="KW-0862">Zinc</keyword>
<evidence type="ECO:0000256" key="7">
    <source>
        <dbReference type="ARBA" id="ARBA00022737"/>
    </source>
</evidence>
<comment type="catalytic activity">
    <reaction evidence="1">
        <text>[E2 ubiquitin-conjugating enzyme]-S-ubiquitinyl-L-cysteine + [acceptor protein]-L-lysine = [E2 ubiquitin-conjugating enzyme]-L-cysteine + [acceptor protein]-N(6)-ubiquitinyl-L-lysine.</text>
        <dbReference type="EC" id="2.3.2.31"/>
    </reaction>
</comment>
<evidence type="ECO:0000259" key="11">
    <source>
        <dbReference type="PROSITE" id="PS51873"/>
    </source>
</evidence>
<dbReference type="FunFam" id="3.30.40.10:FF:000019">
    <property type="entry name" value="RBR-type E3 ubiquitin transferase"/>
    <property type="match status" value="1"/>
</dbReference>
<comment type="caution">
    <text evidence="12">The sequence shown here is derived from an EMBL/GenBank/DDBJ whole genome shotgun (WGS) entry which is preliminary data.</text>
</comment>
<comment type="pathway">
    <text evidence="3">Protein modification; protein ubiquitination.</text>
</comment>
<evidence type="ECO:0000256" key="3">
    <source>
        <dbReference type="ARBA" id="ARBA00004906"/>
    </source>
</evidence>
<evidence type="ECO:0000256" key="5">
    <source>
        <dbReference type="ARBA" id="ARBA00022679"/>
    </source>
</evidence>
<keyword evidence="8" id="KW-0863">Zinc-finger</keyword>
<proteinExistence type="predicted"/>
<protein>
    <recommendedName>
        <fullName evidence="4">RBR-type E3 ubiquitin transferase</fullName>
        <ecNumber evidence="4">2.3.2.31</ecNumber>
    </recommendedName>
</protein>
<evidence type="ECO:0000313" key="12">
    <source>
        <dbReference type="EMBL" id="KAF9591773.1"/>
    </source>
</evidence>
<name>A0A835LDR6_9MAGN</name>
<dbReference type="AlphaFoldDB" id="A0A835LDR6"/>
<dbReference type="Proteomes" id="UP000631114">
    <property type="component" value="Unassembled WGS sequence"/>
</dbReference>
<keyword evidence="13" id="KW-1185">Reference proteome</keyword>
<dbReference type="EC" id="2.3.2.31" evidence="4"/>
<dbReference type="InterPro" id="IPR013083">
    <property type="entry name" value="Znf_RING/FYVE/PHD"/>
</dbReference>
<evidence type="ECO:0000256" key="9">
    <source>
        <dbReference type="ARBA" id="ARBA00022786"/>
    </source>
</evidence>
<feature type="domain" description="RING-type" evidence="11">
    <location>
        <begin position="1"/>
        <end position="112"/>
    </location>
</feature>
<keyword evidence="5" id="KW-0808">Transferase</keyword>
<evidence type="ECO:0000256" key="4">
    <source>
        <dbReference type="ARBA" id="ARBA00012251"/>
    </source>
</evidence>
<evidence type="ECO:0000256" key="6">
    <source>
        <dbReference type="ARBA" id="ARBA00022723"/>
    </source>
</evidence>
<evidence type="ECO:0000256" key="2">
    <source>
        <dbReference type="ARBA" id="ARBA00003976"/>
    </source>
</evidence>
<dbReference type="InterPro" id="IPR044066">
    <property type="entry name" value="TRIAD_supradom"/>
</dbReference>
<keyword evidence="6" id="KW-0479">Metal-binding</keyword>
<reference evidence="12 13" key="1">
    <citation type="submission" date="2020-10" db="EMBL/GenBank/DDBJ databases">
        <title>The Coptis chinensis genome and diversification of protoberbering-type alkaloids.</title>
        <authorList>
            <person name="Wang B."/>
            <person name="Shu S."/>
            <person name="Song C."/>
            <person name="Liu Y."/>
        </authorList>
    </citation>
    <scope>NUCLEOTIDE SEQUENCE [LARGE SCALE GENOMIC DNA]</scope>
    <source>
        <strain evidence="12">HL-2020</strain>
        <tissue evidence="12">Leaf</tissue>
    </source>
</reference>
<dbReference type="OrthoDB" id="10009520at2759"/>